<dbReference type="CDD" id="cd23992">
    <property type="entry name" value="PBP_GOBP"/>
    <property type="match status" value="1"/>
</dbReference>
<feature type="chain" id="PRO_5043632111" evidence="1">
    <location>
        <begin position="28"/>
        <end position="138"/>
    </location>
</feature>
<gene>
    <name evidence="2" type="ORF">WA026_016782</name>
</gene>
<evidence type="ECO:0000256" key="1">
    <source>
        <dbReference type="SAM" id="SignalP"/>
    </source>
</evidence>
<dbReference type="InterPro" id="IPR036728">
    <property type="entry name" value="PBP_GOBP_sf"/>
</dbReference>
<proteinExistence type="predicted"/>
<protein>
    <submittedName>
        <fullName evidence="2">Uncharacterized protein</fullName>
    </submittedName>
</protein>
<dbReference type="EMBL" id="JARQZJ010000100">
    <property type="protein sequence ID" value="KAK9886501.1"/>
    <property type="molecule type" value="Genomic_DNA"/>
</dbReference>
<dbReference type="GO" id="GO:0005549">
    <property type="term" value="F:odorant binding"/>
    <property type="evidence" value="ECO:0007669"/>
    <property type="project" value="InterPro"/>
</dbReference>
<evidence type="ECO:0000313" key="3">
    <source>
        <dbReference type="Proteomes" id="UP001431783"/>
    </source>
</evidence>
<comment type="caution">
    <text evidence="2">The sequence shown here is derived from an EMBL/GenBank/DDBJ whole genome shotgun (WGS) entry which is preliminary data.</text>
</comment>
<evidence type="ECO:0000313" key="2">
    <source>
        <dbReference type="EMBL" id="KAK9886501.1"/>
    </source>
</evidence>
<sequence>MSYTYVPNKMFFLKLSIFVFCVILIKAEENCPYMKACLEETEGKVTSDDIKKIQSIRKEAEIDNVPTEVLCVLQCVFKKRGVLVGEMIDPKKLVADEKLMKRISDREPFVECVEKIEFKECDDMKKYMKCMLKYFKYD</sequence>
<organism evidence="2 3">
    <name type="scientific">Henosepilachna vigintioctopunctata</name>
    <dbReference type="NCBI Taxonomy" id="420089"/>
    <lineage>
        <taxon>Eukaryota</taxon>
        <taxon>Metazoa</taxon>
        <taxon>Ecdysozoa</taxon>
        <taxon>Arthropoda</taxon>
        <taxon>Hexapoda</taxon>
        <taxon>Insecta</taxon>
        <taxon>Pterygota</taxon>
        <taxon>Neoptera</taxon>
        <taxon>Endopterygota</taxon>
        <taxon>Coleoptera</taxon>
        <taxon>Polyphaga</taxon>
        <taxon>Cucujiformia</taxon>
        <taxon>Coccinelloidea</taxon>
        <taxon>Coccinellidae</taxon>
        <taxon>Epilachninae</taxon>
        <taxon>Epilachnini</taxon>
        <taxon>Henosepilachna</taxon>
    </lineage>
</organism>
<keyword evidence="1" id="KW-0732">Signal</keyword>
<dbReference type="Gene3D" id="1.10.238.20">
    <property type="entry name" value="Pheromone/general odorant binding protein domain"/>
    <property type="match status" value="1"/>
</dbReference>
<dbReference type="SUPFAM" id="SSF47565">
    <property type="entry name" value="Insect pheromone/odorant-binding proteins"/>
    <property type="match status" value="1"/>
</dbReference>
<keyword evidence="3" id="KW-1185">Reference proteome</keyword>
<reference evidence="2 3" key="1">
    <citation type="submission" date="2023-03" db="EMBL/GenBank/DDBJ databases">
        <title>Genome insight into feeding habits of ladybird beetles.</title>
        <authorList>
            <person name="Li H.-S."/>
            <person name="Huang Y.-H."/>
            <person name="Pang H."/>
        </authorList>
    </citation>
    <scope>NUCLEOTIDE SEQUENCE [LARGE SCALE GENOMIC DNA]</scope>
    <source>
        <strain evidence="2">SYSU_2023b</strain>
        <tissue evidence="2">Whole body</tissue>
    </source>
</reference>
<feature type="signal peptide" evidence="1">
    <location>
        <begin position="1"/>
        <end position="27"/>
    </location>
</feature>
<name>A0AAW1V346_9CUCU</name>
<accession>A0AAW1V346</accession>
<dbReference type="AlphaFoldDB" id="A0AAW1V346"/>
<dbReference type="Proteomes" id="UP001431783">
    <property type="component" value="Unassembled WGS sequence"/>
</dbReference>